<dbReference type="PANTHER" id="PTHR31234">
    <property type="entry name" value="LATE EMBRYOGENESIS ABUNDANT (LEA) HYDROXYPROLINE-RICH GLYCOPROTEIN FAMILY"/>
    <property type="match status" value="1"/>
</dbReference>
<keyword evidence="6" id="KW-1185">Reference proteome</keyword>
<accession>A0ABU6Z795</accession>
<comment type="caution">
    <text evidence="5">The sequence shown here is derived from an EMBL/GenBank/DDBJ whole genome shotgun (WGS) entry which is preliminary data.</text>
</comment>
<gene>
    <name evidence="5" type="ORF">PIB30_015287</name>
</gene>
<keyword evidence="4" id="KW-0812">Transmembrane</keyword>
<feature type="transmembrane region" description="Helical" evidence="4">
    <location>
        <begin position="59"/>
        <end position="88"/>
    </location>
</feature>
<evidence type="ECO:0000256" key="1">
    <source>
        <dbReference type="ARBA" id="ARBA00004370"/>
    </source>
</evidence>
<evidence type="ECO:0000313" key="6">
    <source>
        <dbReference type="Proteomes" id="UP001341840"/>
    </source>
</evidence>
<organism evidence="5 6">
    <name type="scientific">Stylosanthes scabra</name>
    <dbReference type="NCBI Taxonomy" id="79078"/>
    <lineage>
        <taxon>Eukaryota</taxon>
        <taxon>Viridiplantae</taxon>
        <taxon>Streptophyta</taxon>
        <taxon>Embryophyta</taxon>
        <taxon>Tracheophyta</taxon>
        <taxon>Spermatophyta</taxon>
        <taxon>Magnoliopsida</taxon>
        <taxon>eudicotyledons</taxon>
        <taxon>Gunneridae</taxon>
        <taxon>Pentapetalae</taxon>
        <taxon>rosids</taxon>
        <taxon>fabids</taxon>
        <taxon>Fabales</taxon>
        <taxon>Fabaceae</taxon>
        <taxon>Papilionoideae</taxon>
        <taxon>50 kb inversion clade</taxon>
        <taxon>dalbergioids sensu lato</taxon>
        <taxon>Dalbergieae</taxon>
        <taxon>Pterocarpus clade</taxon>
        <taxon>Stylosanthes</taxon>
    </lineage>
</organism>
<dbReference type="Proteomes" id="UP001341840">
    <property type="component" value="Unassembled WGS sequence"/>
</dbReference>
<protein>
    <recommendedName>
        <fullName evidence="7">Late embryogenesis abundant protein LEA-2 subgroup domain-containing protein</fullName>
    </recommendedName>
</protein>
<feature type="compositionally biased region" description="Polar residues" evidence="3">
    <location>
        <begin position="1"/>
        <end position="14"/>
    </location>
</feature>
<proteinExistence type="predicted"/>
<evidence type="ECO:0000313" key="5">
    <source>
        <dbReference type="EMBL" id="MED6217168.1"/>
    </source>
</evidence>
<dbReference type="PANTHER" id="PTHR31234:SF32">
    <property type="entry name" value="LATE EMBRYOGENESIS ABUNDANT (LEA) HYDROXYPROLINE-RICH GLYCOPROTEIN FAMILY"/>
    <property type="match status" value="1"/>
</dbReference>
<name>A0ABU6Z795_9FABA</name>
<evidence type="ECO:0000256" key="4">
    <source>
        <dbReference type="SAM" id="Phobius"/>
    </source>
</evidence>
<comment type="subcellular location">
    <subcellularLocation>
        <location evidence="1">Membrane</location>
    </subcellularLocation>
</comment>
<evidence type="ECO:0000256" key="2">
    <source>
        <dbReference type="ARBA" id="ARBA00023136"/>
    </source>
</evidence>
<evidence type="ECO:0000256" key="3">
    <source>
        <dbReference type="SAM" id="MobiDB-lite"/>
    </source>
</evidence>
<evidence type="ECO:0008006" key="7">
    <source>
        <dbReference type="Google" id="ProtNLM"/>
    </source>
</evidence>
<reference evidence="5 6" key="1">
    <citation type="journal article" date="2023" name="Plants (Basel)">
        <title>Bridging the Gap: Combining Genomics and Transcriptomics Approaches to Understand Stylosanthes scabra, an Orphan Legume from the Brazilian Caatinga.</title>
        <authorList>
            <person name="Ferreira-Neto J.R.C."/>
            <person name="da Silva M.D."/>
            <person name="Binneck E."/>
            <person name="de Melo N.F."/>
            <person name="da Silva R.H."/>
            <person name="de Melo A.L.T.M."/>
            <person name="Pandolfi V."/>
            <person name="Bustamante F.O."/>
            <person name="Brasileiro-Vidal A.C."/>
            <person name="Benko-Iseppon A.M."/>
        </authorList>
    </citation>
    <scope>NUCLEOTIDE SEQUENCE [LARGE SCALE GENOMIC DNA]</scope>
    <source>
        <tissue evidence="5">Leaves</tissue>
    </source>
</reference>
<keyword evidence="2 4" id="KW-0472">Membrane</keyword>
<feature type="region of interest" description="Disordered" evidence="3">
    <location>
        <begin position="1"/>
        <end position="25"/>
    </location>
</feature>
<sequence length="247" mass="28043">MEESRQGVTVQVTNPDKPPRRTRRASFDNEFNRRSIKSKNESFHDLEVLDFRQKIGRSCWFMICAWASIVAFTILIVLLFVGISYLAFLQSGLPNVCVRQLNIAKLELDPQDKLSTSVFLLLRITNKSGKLSLVYSPLDVLVKSEGITLGENRIDNFSQKPHDESDFPMTMEITNADTDKHAVHELKSDMDAKEVMYDVFASGKIGFKMGDLEMANVPFVASCRGIKQSEINLGRRPECDVHMFGFR</sequence>
<dbReference type="InterPro" id="IPR044839">
    <property type="entry name" value="NDR1-like"/>
</dbReference>
<dbReference type="EMBL" id="JASCZI010271902">
    <property type="protein sequence ID" value="MED6217168.1"/>
    <property type="molecule type" value="Genomic_DNA"/>
</dbReference>
<keyword evidence="4" id="KW-1133">Transmembrane helix</keyword>